<accession>A0A0A9WYF5</accession>
<feature type="region of interest" description="Disordered" evidence="5">
    <location>
        <begin position="92"/>
        <end position="112"/>
    </location>
</feature>
<reference evidence="7" key="2">
    <citation type="submission" date="2014-07" db="EMBL/GenBank/DDBJ databases">
        <authorList>
            <person name="Hull J."/>
        </authorList>
    </citation>
    <scope>NUCLEOTIDE SEQUENCE</scope>
</reference>
<dbReference type="EMBL" id="GBHO01016623">
    <property type="protein sequence ID" value="JAG26981.1"/>
    <property type="molecule type" value="Transcribed_RNA"/>
</dbReference>
<feature type="non-terminal residue" evidence="7">
    <location>
        <position position="1"/>
    </location>
</feature>
<evidence type="ECO:0000313" key="8">
    <source>
        <dbReference type="EMBL" id="JAG12454.1"/>
    </source>
</evidence>
<keyword evidence="1" id="KW-0677">Repeat</keyword>
<feature type="compositionally biased region" description="Polar residues" evidence="5">
    <location>
        <begin position="280"/>
        <end position="299"/>
    </location>
</feature>
<dbReference type="InterPro" id="IPR002110">
    <property type="entry name" value="Ankyrin_rpt"/>
</dbReference>
<dbReference type="PANTHER" id="PTHR14491">
    <property type="entry name" value="SOSONDOWAH, ISOFORM G"/>
    <property type="match status" value="1"/>
</dbReference>
<name>A0A0A9WYF5_LYGHE</name>
<dbReference type="EMBL" id="GBHO01016626">
    <property type="protein sequence ID" value="JAG26978.1"/>
    <property type="molecule type" value="Transcribed_RNA"/>
</dbReference>
<evidence type="ECO:0000259" key="6">
    <source>
        <dbReference type="Pfam" id="PF25877"/>
    </source>
</evidence>
<dbReference type="Gene3D" id="1.25.40.20">
    <property type="entry name" value="Ankyrin repeat-containing domain"/>
    <property type="match status" value="1"/>
</dbReference>
<evidence type="ECO:0000256" key="1">
    <source>
        <dbReference type="ARBA" id="ARBA00022737"/>
    </source>
</evidence>
<evidence type="ECO:0000313" key="10">
    <source>
        <dbReference type="EMBL" id="JAG12456.1"/>
    </source>
</evidence>
<evidence type="ECO:0000313" key="14">
    <source>
        <dbReference type="EMBL" id="JAG26982.1"/>
    </source>
</evidence>
<dbReference type="EMBL" id="GBHO01031153">
    <property type="protein sequence ID" value="JAG12451.1"/>
    <property type="molecule type" value="Transcribed_RNA"/>
</dbReference>
<feature type="region of interest" description="Disordered" evidence="5">
    <location>
        <begin position="268"/>
        <end position="387"/>
    </location>
</feature>
<evidence type="ECO:0000313" key="9">
    <source>
        <dbReference type="EMBL" id="JAG12455.1"/>
    </source>
</evidence>
<feature type="compositionally biased region" description="Low complexity" evidence="5">
    <location>
        <begin position="96"/>
        <end position="112"/>
    </location>
</feature>
<comment type="similarity">
    <text evidence="3">Belongs to the SOWAH family.</text>
</comment>
<protein>
    <submittedName>
        <fullName evidence="7">Ankyrin repeat domain-containing protein SOWAHB</fullName>
    </submittedName>
</protein>
<sequence length="686" mass="75543">RVSVEVRVRLIMSEPTSFTQEAIRDFMVFRGGKVTNHELVKHFKKFLTNPGTQEEARVLFKEYVNNLATITRDPDGGKQLVLKKRYRTPSIDQSFNTSGLPPTPLSPTETPTLNLRYQPVYQSSFELDLGSPHRSPYRRLSSESLSSSYSLRSPGTPTSSYQLGSPVFPPSGSSVGYQQIVTPLGYAAPSYHNPSIPTSPQHLVASEPPIGIPTGPVQPLGIPSQPPRMVPLTPIPLGMQNPSPSLPSIPTSLAVSNISSGLPLGIPQSSSVSNISSSSLHNQQYKSSPSSPMTSQDFRLNSPRRRSSNDSVFTDSPLPPKEHDPPPVPPRRRSSDKSLTKMDLEDCKPKESPGTPMSVQSGASTPTLTATPVDQKPDDNKENVVEDSKISVKERMQKFDRMASESALLSKNTSSLNTNLYKKRQEKLDRDEEDTGSVTLIDAKTREWLVKCAQGDYQGIVKMAAENPKLVKFKDPNGYTALHWAAKHGNEDLIKLIAGTHAANVNAKTNGGYTPLHIAMQYGHDECYNLLVEVYGADHNIRDYSGKKPRQYLTNKGTSVSVDTFRKIKAMKKHAAEKDLGFLRIGSLNVRVKRTTEAFSNFLGVGNPDKLHKHWGSADNLHQGDNKRMPPPKFAPIKKRKSKRGQQDFGTPIRAQSLIEKRPEPSNQDSDSDTAAGFGSSWQSTV</sequence>
<dbReference type="PROSITE" id="PS50297">
    <property type="entry name" value="ANK_REP_REGION"/>
    <property type="match status" value="2"/>
</dbReference>
<feature type="compositionally biased region" description="Polar residues" evidence="5">
    <location>
        <begin position="355"/>
        <end position="372"/>
    </location>
</feature>
<feature type="region of interest" description="Disordered" evidence="5">
    <location>
        <begin position="614"/>
        <end position="686"/>
    </location>
</feature>
<feature type="repeat" description="ANK" evidence="4">
    <location>
        <begin position="477"/>
        <end position="510"/>
    </location>
</feature>
<dbReference type="EMBL" id="GBHO01031150">
    <property type="protein sequence ID" value="JAG12454.1"/>
    <property type="molecule type" value="Transcribed_RNA"/>
</dbReference>
<reference evidence="7" key="1">
    <citation type="journal article" date="2014" name="PLoS ONE">
        <title>Transcriptome-Based Identification of ABC Transporters in the Western Tarnished Plant Bug Lygus hesperus.</title>
        <authorList>
            <person name="Hull J.J."/>
            <person name="Chaney K."/>
            <person name="Geib S.M."/>
            <person name="Fabrick J.A."/>
            <person name="Brent C.S."/>
            <person name="Walsh D."/>
            <person name="Lavine L.C."/>
        </authorList>
    </citation>
    <scope>NUCLEOTIDE SEQUENCE</scope>
</reference>
<evidence type="ECO:0000256" key="4">
    <source>
        <dbReference type="PROSITE-ProRule" id="PRU00023"/>
    </source>
</evidence>
<gene>
    <name evidence="7" type="primary">SOWAHB_10</name>
    <name evidence="10" type="synonym">SOWAHB_0</name>
    <name evidence="15" type="synonym">SOWAHB_11</name>
    <name evidence="13" type="synonym">SOWAHB_12</name>
    <name evidence="14" type="synonym">SOWAHB_2</name>
    <name evidence="8" type="synonym">SOWAHB_3</name>
    <name evidence="11" type="synonym">SOWAHB_4</name>
    <name evidence="12" type="synonym">SOWAHB_5</name>
    <name evidence="9" type="synonym">SOWAHB_9</name>
    <name evidence="8" type="ORF">CM83_61518</name>
    <name evidence="10" type="ORF">CM83_61520</name>
    <name evidence="9" type="ORF">CM83_61521</name>
    <name evidence="7" type="ORF">CM83_61524</name>
    <name evidence="15" type="ORF">CM83_61525</name>
    <name evidence="14" type="ORF">CM83_61527</name>
    <name evidence="13" type="ORF">CM83_61528</name>
    <name evidence="12" type="ORF">CM83_61530</name>
    <name evidence="11" type="ORF">CM83_61531</name>
</gene>
<dbReference type="InterPro" id="IPR036770">
    <property type="entry name" value="Ankyrin_rpt-contain_sf"/>
</dbReference>
<evidence type="ECO:0000313" key="11">
    <source>
        <dbReference type="EMBL" id="JAG26978.1"/>
    </source>
</evidence>
<feature type="region of interest" description="Disordered" evidence="5">
    <location>
        <begin position="131"/>
        <end position="163"/>
    </location>
</feature>
<evidence type="ECO:0000256" key="3">
    <source>
        <dbReference type="ARBA" id="ARBA00038122"/>
    </source>
</evidence>
<feature type="domain" description="SOWAHA-C winged helix-turn-helix" evidence="6">
    <location>
        <begin position="18"/>
        <end position="90"/>
    </location>
</feature>
<dbReference type="EMBL" id="GBHO01016620">
    <property type="protein sequence ID" value="JAG26984.1"/>
    <property type="molecule type" value="Transcribed_RNA"/>
</dbReference>
<dbReference type="PANTHER" id="PTHR14491:SF7">
    <property type="entry name" value="SOSONDOWAH, ISOFORM G"/>
    <property type="match status" value="1"/>
</dbReference>
<feature type="compositionally biased region" description="Low complexity" evidence="5">
    <location>
        <begin position="269"/>
        <end position="279"/>
    </location>
</feature>
<feature type="repeat" description="ANK" evidence="4">
    <location>
        <begin position="511"/>
        <end position="544"/>
    </location>
</feature>
<keyword evidence="2 4" id="KW-0040">ANK repeat</keyword>
<evidence type="ECO:0000256" key="5">
    <source>
        <dbReference type="SAM" id="MobiDB-lite"/>
    </source>
</evidence>
<dbReference type="Pfam" id="PF12796">
    <property type="entry name" value="Ank_2"/>
    <property type="match status" value="1"/>
</dbReference>
<dbReference type="EMBL" id="GBHO01031149">
    <property type="protein sequence ID" value="JAG12455.1"/>
    <property type="molecule type" value="Transcribed_RNA"/>
</dbReference>
<proteinExistence type="inferred from homology"/>
<evidence type="ECO:0000256" key="2">
    <source>
        <dbReference type="ARBA" id="ARBA00023043"/>
    </source>
</evidence>
<dbReference type="SMART" id="SM00248">
    <property type="entry name" value="ANK"/>
    <property type="match status" value="2"/>
</dbReference>
<dbReference type="InterPro" id="IPR058889">
    <property type="entry name" value="WHD_SOWAHA-C"/>
</dbReference>
<evidence type="ECO:0000313" key="13">
    <source>
        <dbReference type="EMBL" id="JAG26981.1"/>
    </source>
</evidence>
<dbReference type="EMBL" id="GBHO01016622">
    <property type="protein sequence ID" value="JAG26982.1"/>
    <property type="molecule type" value="Transcribed_RNA"/>
</dbReference>
<feature type="compositionally biased region" description="Low complexity" evidence="5">
    <location>
        <begin position="138"/>
        <end position="154"/>
    </location>
</feature>
<dbReference type="PROSITE" id="PS50088">
    <property type="entry name" value="ANK_REPEAT"/>
    <property type="match status" value="2"/>
</dbReference>
<feature type="compositionally biased region" description="Basic and acidic residues" evidence="5">
    <location>
        <begin position="333"/>
        <end position="351"/>
    </location>
</feature>
<evidence type="ECO:0000313" key="12">
    <source>
        <dbReference type="EMBL" id="JAG26979.1"/>
    </source>
</evidence>
<evidence type="ECO:0000313" key="7">
    <source>
        <dbReference type="EMBL" id="JAG12451.1"/>
    </source>
</evidence>
<feature type="compositionally biased region" description="Basic and acidic residues" evidence="5">
    <location>
        <begin position="375"/>
        <end position="387"/>
    </location>
</feature>
<evidence type="ECO:0000313" key="15">
    <source>
        <dbReference type="EMBL" id="JAG26984.1"/>
    </source>
</evidence>
<dbReference type="EMBL" id="GBHO01016625">
    <property type="protein sequence ID" value="JAG26979.1"/>
    <property type="molecule type" value="Transcribed_RNA"/>
</dbReference>
<dbReference type="AlphaFoldDB" id="A0A0A9WYF5"/>
<dbReference type="SUPFAM" id="SSF48403">
    <property type="entry name" value="Ankyrin repeat"/>
    <property type="match status" value="1"/>
</dbReference>
<organism evidence="7">
    <name type="scientific">Lygus hesperus</name>
    <name type="common">Western plant bug</name>
    <dbReference type="NCBI Taxonomy" id="30085"/>
    <lineage>
        <taxon>Eukaryota</taxon>
        <taxon>Metazoa</taxon>
        <taxon>Ecdysozoa</taxon>
        <taxon>Arthropoda</taxon>
        <taxon>Hexapoda</taxon>
        <taxon>Insecta</taxon>
        <taxon>Pterygota</taxon>
        <taxon>Neoptera</taxon>
        <taxon>Paraneoptera</taxon>
        <taxon>Hemiptera</taxon>
        <taxon>Heteroptera</taxon>
        <taxon>Panheteroptera</taxon>
        <taxon>Cimicomorpha</taxon>
        <taxon>Miridae</taxon>
        <taxon>Mirini</taxon>
        <taxon>Lygus</taxon>
    </lineage>
</organism>
<dbReference type="Pfam" id="PF25877">
    <property type="entry name" value="WHD_SOWAH"/>
    <property type="match status" value="1"/>
</dbReference>
<dbReference type="EMBL" id="GBHO01031148">
    <property type="protein sequence ID" value="JAG12456.1"/>
    <property type="molecule type" value="Transcribed_RNA"/>
</dbReference>